<accession>A0A1G8H640</accession>
<feature type="transmembrane region" description="Helical" evidence="1">
    <location>
        <begin position="12"/>
        <end position="32"/>
    </location>
</feature>
<protein>
    <submittedName>
        <fullName evidence="2">Uncharacterized protein</fullName>
    </submittedName>
</protein>
<reference evidence="3" key="1">
    <citation type="submission" date="2016-10" db="EMBL/GenBank/DDBJ databases">
        <authorList>
            <person name="Varghese N."/>
            <person name="Submissions S."/>
        </authorList>
    </citation>
    <scope>NUCLEOTIDE SEQUENCE [LARGE SCALE GENOMIC DNA]</scope>
    <source>
        <strain evidence="3">Gh-67</strain>
    </source>
</reference>
<organism evidence="2 3">
    <name type="scientific">Mucilaginibacter gossypii</name>
    <dbReference type="NCBI Taxonomy" id="551996"/>
    <lineage>
        <taxon>Bacteria</taxon>
        <taxon>Pseudomonadati</taxon>
        <taxon>Bacteroidota</taxon>
        <taxon>Sphingobacteriia</taxon>
        <taxon>Sphingobacteriales</taxon>
        <taxon>Sphingobacteriaceae</taxon>
        <taxon>Mucilaginibacter</taxon>
    </lineage>
</organism>
<dbReference type="AlphaFoldDB" id="A0A1G8H640"/>
<keyword evidence="3" id="KW-1185">Reference proteome</keyword>
<dbReference type="EMBL" id="FNCG01000015">
    <property type="protein sequence ID" value="SDI01980.1"/>
    <property type="molecule type" value="Genomic_DNA"/>
</dbReference>
<gene>
    <name evidence="2" type="ORF">SAMN05192573_11548</name>
</gene>
<evidence type="ECO:0000256" key="1">
    <source>
        <dbReference type="SAM" id="Phobius"/>
    </source>
</evidence>
<keyword evidence="1" id="KW-0472">Membrane</keyword>
<dbReference type="Proteomes" id="UP000199705">
    <property type="component" value="Unassembled WGS sequence"/>
</dbReference>
<feature type="transmembrane region" description="Helical" evidence="1">
    <location>
        <begin position="85"/>
        <end position="103"/>
    </location>
</feature>
<evidence type="ECO:0000313" key="2">
    <source>
        <dbReference type="EMBL" id="SDI01980.1"/>
    </source>
</evidence>
<sequence>MLNKRNTEFLRSLRILSVMAFYLVIASSHVFFLPRLTQSGRTRSTGFNSVFKRKMENLHSSFSESSYVQRPDKSTLEEKKSVTDLISAVVGSFILLFFALQLWKLNPKQLIRNFRIIPEYRYSYLSLCTFRI</sequence>
<evidence type="ECO:0000313" key="3">
    <source>
        <dbReference type="Proteomes" id="UP000199705"/>
    </source>
</evidence>
<dbReference type="STRING" id="551996.SAMN05192573_11548"/>
<name>A0A1G8H640_9SPHI</name>
<keyword evidence="1" id="KW-1133">Transmembrane helix</keyword>
<keyword evidence="1" id="KW-0812">Transmembrane</keyword>
<proteinExistence type="predicted"/>